<keyword evidence="5" id="KW-0472">Membrane</keyword>
<sequence length="133" mass="14106">MSSFSGNSTLSTVGCLLIIHSAYSCLQYRSLALVADLPDTSSPPVDVIIEVILGFVTCLSGQLMCGPFHRVRVSGGPLLGGLPKVKGSSGRSSSHRHIQGEIVAPVYRTRDFDLFTSAAASRRSKAISRLKGN</sequence>
<evidence type="ECO:0000256" key="1">
    <source>
        <dbReference type="ARBA" id="ARBA00004127"/>
    </source>
</evidence>
<evidence type="ECO:0000256" key="3">
    <source>
        <dbReference type="ARBA" id="ARBA00022692"/>
    </source>
</evidence>
<dbReference type="EMBL" id="JALLBG020000200">
    <property type="protein sequence ID" value="KAL3759452.1"/>
    <property type="molecule type" value="Genomic_DNA"/>
</dbReference>
<evidence type="ECO:0000256" key="5">
    <source>
        <dbReference type="ARBA" id="ARBA00023136"/>
    </source>
</evidence>
<comment type="subcellular location">
    <subcellularLocation>
        <location evidence="1">Endomembrane system</location>
        <topology evidence="1">Multi-pass membrane protein</topology>
    </subcellularLocation>
</comment>
<dbReference type="InterPro" id="IPR018937">
    <property type="entry name" value="MMgT"/>
</dbReference>
<dbReference type="Proteomes" id="UP001530293">
    <property type="component" value="Unassembled WGS sequence"/>
</dbReference>
<proteinExistence type="inferred from homology"/>
<organism evidence="6 7">
    <name type="scientific">Discostella pseudostelligera</name>
    <dbReference type="NCBI Taxonomy" id="259834"/>
    <lineage>
        <taxon>Eukaryota</taxon>
        <taxon>Sar</taxon>
        <taxon>Stramenopiles</taxon>
        <taxon>Ochrophyta</taxon>
        <taxon>Bacillariophyta</taxon>
        <taxon>Coscinodiscophyceae</taxon>
        <taxon>Thalassiosirophycidae</taxon>
        <taxon>Stephanodiscales</taxon>
        <taxon>Stephanodiscaceae</taxon>
        <taxon>Discostella</taxon>
    </lineage>
</organism>
<dbReference type="AlphaFoldDB" id="A0ABD3M784"/>
<evidence type="ECO:0000256" key="4">
    <source>
        <dbReference type="ARBA" id="ARBA00022989"/>
    </source>
</evidence>
<keyword evidence="3" id="KW-0812">Transmembrane</keyword>
<evidence type="ECO:0000313" key="6">
    <source>
        <dbReference type="EMBL" id="KAL3759452.1"/>
    </source>
</evidence>
<comment type="caution">
    <text evidence="6">The sequence shown here is derived from an EMBL/GenBank/DDBJ whole genome shotgun (WGS) entry which is preliminary data.</text>
</comment>
<dbReference type="GO" id="GO:0012505">
    <property type="term" value="C:endomembrane system"/>
    <property type="evidence" value="ECO:0007669"/>
    <property type="project" value="UniProtKB-SubCell"/>
</dbReference>
<evidence type="ECO:0000256" key="2">
    <source>
        <dbReference type="ARBA" id="ARBA00006109"/>
    </source>
</evidence>
<name>A0ABD3M784_9STRA</name>
<gene>
    <name evidence="6" type="ORF">ACHAWU_000751</name>
</gene>
<reference evidence="6 7" key="1">
    <citation type="submission" date="2024-10" db="EMBL/GenBank/DDBJ databases">
        <title>Updated reference genomes for cyclostephanoid diatoms.</title>
        <authorList>
            <person name="Roberts W.R."/>
            <person name="Alverson A.J."/>
        </authorList>
    </citation>
    <scope>NUCLEOTIDE SEQUENCE [LARGE SCALE GENOMIC DNA]</scope>
    <source>
        <strain evidence="6 7">AJA232-27</strain>
    </source>
</reference>
<keyword evidence="4" id="KW-1133">Transmembrane helix</keyword>
<protein>
    <recommendedName>
        <fullName evidence="8">Membrane magnesium transporter</fullName>
    </recommendedName>
</protein>
<evidence type="ECO:0008006" key="8">
    <source>
        <dbReference type="Google" id="ProtNLM"/>
    </source>
</evidence>
<comment type="similarity">
    <text evidence="2">Belongs to the membrane magnesium transporter (TC 1.A.67) family.</text>
</comment>
<dbReference type="Pfam" id="PF10270">
    <property type="entry name" value="MMgT"/>
    <property type="match status" value="1"/>
</dbReference>
<accession>A0ABD3M784</accession>
<evidence type="ECO:0000313" key="7">
    <source>
        <dbReference type="Proteomes" id="UP001530293"/>
    </source>
</evidence>
<keyword evidence="7" id="KW-1185">Reference proteome</keyword>